<keyword evidence="6" id="KW-1185">Reference proteome</keyword>
<dbReference type="PROSITE" id="PS51755">
    <property type="entry name" value="OMPR_PHOB"/>
    <property type="match status" value="1"/>
</dbReference>
<evidence type="ECO:0000259" key="4">
    <source>
        <dbReference type="PROSITE" id="PS51755"/>
    </source>
</evidence>
<comment type="caution">
    <text evidence="5">The sequence shown here is derived from an EMBL/GenBank/DDBJ whole genome shotgun (WGS) entry which is preliminary data.</text>
</comment>
<dbReference type="GO" id="GO:0006355">
    <property type="term" value="P:regulation of DNA-templated transcription"/>
    <property type="evidence" value="ECO:0007669"/>
    <property type="project" value="InterPro"/>
</dbReference>
<evidence type="ECO:0000313" key="5">
    <source>
        <dbReference type="EMBL" id="MXO93869.1"/>
    </source>
</evidence>
<name>A0A845A8J3_9SPHN</name>
<dbReference type="Proteomes" id="UP000460626">
    <property type="component" value="Unassembled WGS sequence"/>
</dbReference>
<feature type="domain" description="OmpR/PhoB-type" evidence="4">
    <location>
        <begin position="1"/>
        <end position="103"/>
    </location>
</feature>
<feature type="transmembrane region" description="Helical" evidence="3">
    <location>
        <begin position="121"/>
        <end position="139"/>
    </location>
</feature>
<accession>A0A845A8J3</accession>
<keyword evidence="3" id="KW-0472">Membrane</keyword>
<evidence type="ECO:0000256" key="3">
    <source>
        <dbReference type="SAM" id="Phobius"/>
    </source>
</evidence>
<dbReference type="OrthoDB" id="7209629at2"/>
<evidence type="ECO:0000313" key="6">
    <source>
        <dbReference type="Proteomes" id="UP000460626"/>
    </source>
</evidence>
<dbReference type="GO" id="GO:0000160">
    <property type="term" value="P:phosphorelay signal transduction system"/>
    <property type="evidence" value="ECO:0007669"/>
    <property type="project" value="InterPro"/>
</dbReference>
<proteinExistence type="predicted"/>
<feature type="DNA-binding region" description="OmpR/PhoB-type" evidence="2">
    <location>
        <begin position="1"/>
        <end position="103"/>
    </location>
</feature>
<evidence type="ECO:0000256" key="1">
    <source>
        <dbReference type="ARBA" id="ARBA00023125"/>
    </source>
</evidence>
<dbReference type="AlphaFoldDB" id="A0A845A8J3"/>
<keyword evidence="3" id="KW-0812">Transmembrane</keyword>
<dbReference type="RefSeq" id="WP_131453156.1">
    <property type="nucleotide sequence ID" value="NZ_BMJK01000001.1"/>
</dbReference>
<dbReference type="InterPro" id="IPR016032">
    <property type="entry name" value="Sig_transdc_resp-reg_C-effctor"/>
</dbReference>
<organism evidence="5 6">
    <name type="scientific">Aurantiacibacter arachoides</name>
    <dbReference type="NCBI Taxonomy" id="1850444"/>
    <lineage>
        <taxon>Bacteria</taxon>
        <taxon>Pseudomonadati</taxon>
        <taxon>Pseudomonadota</taxon>
        <taxon>Alphaproteobacteria</taxon>
        <taxon>Sphingomonadales</taxon>
        <taxon>Erythrobacteraceae</taxon>
        <taxon>Aurantiacibacter</taxon>
    </lineage>
</organism>
<keyword evidence="1 2" id="KW-0238">DNA-binding</keyword>
<gene>
    <name evidence="5" type="ORF">GRI62_09635</name>
</gene>
<evidence type="ECO:0000256" key="2">
    <source>
        <dbReference type="PROSITE-ProRule" id="PRU01091"/>
    </source>
</evidence>
<keyword evidence="3" id="KW-1133">Transmembrane helix</keyword>
<dbReference type="Gene3D" id="1.10.10.10">
    <property type="entry name" value="Winged helix-like DNA-binding domain superfamily/Winged helix DNA-binding domain"/>
    <property type="match status" value="1"/>
</dbReference>
<sequence>MDVTAKFAAEAERLRAAGVVGRGGRLRDLFDHLVSRGPDGHPMTQDEIAREVFRQDETDADDATVRVYIHRLRKKIDNFYAMDTDIERGWRIALPSGTYALRLETDPEFAPTVRSRWGMPALLGSVITAAVMALVFAFVQRPAFPNAIWQPLAHSDRPVLLVIGDYYLFGEIDPVRPEYGRLIRDFRVNGPEGLAALQQSEPARYGNAEDVGLNYLPFSSAYALRELLPMLSEAGKDVTVIAGSSVKPDMLNYFDVVYVGLLSGMHVLEEQTFRTSGFKVGESYDELTDRRSGRAYISNEARSLTSPAFYEDYAYLARYTAPTGAAIIVVASERDTGLRAVSPVVAGADLPDGLADVSPQGSFEALIAVTGQQGADLSHRTLIVRARP</sequence>
<dbReference type="InterPro" id="IPR001867">
    <property type="entry name" value="OmpR/PhoB-type_DNA-bd"/>
</dbReference>
<dbReference type="GO" id="GO:0003677">
    <property type="term" value="F:DNA binding"/>
    <property type="evidence" value="ECO:0007669"/>
    <property type="project" value="UniProtKB-UniRule"/>
</dbReference>
<protein>
    <recommendedName>
        <fullName evidence="4">OmpR/PhoB-type domain-containing protein</fullName>
    </recommendedName>
</protein>
<dbReference type="EMBL" id="WTYH01000001">
    <property type="protein sequence ID" value="MXO93869.1"/>
    <property type="molecule type" value="Genomic_DNA"/>
</dbReference>
<dbReference type="InterPro" id="IPR036388">
    <property type="entry name" value="WH-like_DNA-bd_sf"/>
</dbReference>
<reference evidence="5 6" key="1">
    <citation type="submission" date="2019-12" db="EMBL/GenBank/DDBJ databases">
        <title>Genomic-based taxomic classification of the family Erythrobacteraceae.</title>
        <authorList>
            <person name="Xu L."/>
        </authorList>
    </citation>
    <scope>NUCLEOTIDE SEQUENCE [LARGE SCALE GENOMIC DNA]</scope>
    <source>
        <strain evidence="5 6">RC4-10-4</strain>
    </source>
</reference>
<dbReference type="SUPFAM" id="SSF46894">
    <property type="entry name" value="C-terminal effector domain of the bipartite response regulators"/>
    <property type="match status" value="1"/>
</dbReference>
<dbReference type="Pfam" id="PF00486">
    <property type="entry name" value="Trans_reg_C"/>
    <property type="match status" value="1"/>
</dbReference>
<dbReference type="SMART" id="SM00862">
    <property type="entry name" value="Trans_reg_C"/>
    <property type="match status" value="1"/>
</dbReference>